<sequence length="87" mass="9288">RRVGPPEDRRAGPRRRTGRRPRGRLGRAELSWAWDLSSALVRDVRLAIDGVRVSLTLEDRDGAAPGSSDAGDDHAGAGHLTRPVGAG</sequence>
<comment type="caution">
    <text evidence="2">The sequence shown here is derived from an EMBL/GenBank/DDBJ whole genome shotgun (WGS) entry which is preliminary data.</text>
</comment>
<dbReference type="EMBL" id="AGNL01013408">
    <property type="protein sequence ID" value="EJK67287.1"/>
    <property type="molecule type" value="Genomic_DNA"/>
</dbReference>
<dbReference type="Proteomes" id="UP000266841">
    <property type="component" value="Unassembled WGS sequence"/>
</dbReference>
<name>K0T9U1_THAOC</name>
<feature type="compositionally biased region" description="Basic and acidic residues" evidence="1">
    <location>
        <begin position="1"/>
        <end position="11"/>
    </location>
</feature>
<organism evidence="2 3">
    <name type="scientific">Thalassiosira oceanica</name>
    <name type="common">Marine diatom</name>
    <dbReference type="NCBI Taxonomy" id="159749"/>
    <lineage>
        <taxon>Eukaryota</taxon>
        <taxon>Sar</taxon>
        <taxon>Stramenopiles</taxon>
        <taxon>Ochrophyta</taxon>
        <taxon>Bacillariophyta</taxon>
        <taxon>Coscinodiscophyceae</taxon>
        <taxon>Thalassiosirophycidae</taxon>
        <taxon>Thalassiosirales</taxon>
        <taxon>Thalassiosiraceae</taxon>
        <taxon>Thalassiosira</taxon>
    </lineage>
</organism>
<feature type="region of interest" description="Disordered" evidence="1">
    <location>
        <begin position="1"/>
        <end position="24"/>
    </location>
</feature>
<evidence type="ECO:0000313" key="2">
    <source>
        <dbReference type="EMBL" id="EJK67287.1"/>
    </source>
</evidence>
<evidence type="ECO:0000256" key="1">
    <source>
        <dbReference type="SAM" id="MobiDB-lite"/>
    </source>
</evidence>
<feature type="non-terminal residue" evidence="2">
    <location>
        <position position="1"/>
    </location>
</feature>
<feature type="region of interest" description="Disordered" evidence="1">
    <location>
        <begin position="56"/>
        <end position="87"/>
    </location>
</feature>
<gene>
    <name evidence="2" type="ORF">THAOC_11706</name>
</gene>
<evidence type="ECO:0000313" key="3">
    <source>
        <dbReference type="Proteomes" id="UP000266841"/>
    </source>
</evidence>
<protein>
    <submittedName>
        <fullName evidence="2">Uncharacterized protein</fullName>
    </submittedName>
</protein>
<accession>K0T9U1</accession>
<keyword evidence="3" id="KW-1185">Reference proteome</keyword>
<reference evidence="2 3" key="1">
    <citation type="journal article" date="2012" name="Genome Biol.">
        <title>Genome and low-iron response of an oceanic diatom adapted to chronic iron limitation.</title>
        <authorList>
            <person name="Lommer M."/>
            <person name="Specht M."/>
            <person name="Roy A.S."/>
            <person name="Kraemer L."/>
            <person name="Andreson R."/>
            <person name="Gutowska M.A."/>
            <person name="Wolf J."/>
            <person name="Bergner S.V."/>
            <person name="Schilhabel M.B."/>
            <person name="Klostermeier U.C."/>
            <person name="Beiko R.G."/>
            <person name="Rosenstiel P."/>
            <person name="Hippler M."/>
            <person name="Laroche J."/>
        </authorList>
    </citation>
    <scope>NUCLEOTIDE SEQUENCE [LARGE SCALE GENOMIC DNA]</scope>
    <source>
        <strain evidence="2 3">CCMP1005</strain>
    </source>
</reference>
<feature type="compositionally biased region" description="Basic residues" evidence="1">
    <location>
        <begin position="12"/>
        <end position="24"/>
    </location>
</feature>
<dbReference type="AlphaFoldDB" id="K0T9U1"/>
<proteinExistence type="predicted"/>